<sequence>MAGGQGVGRRRAKDEVGDGAVSGDQSTPRLTRPVILDAAIAFIDEHGLDRLTMRRLGQTCGVEAMALYRYVHSRGDLLTGIVDHVLDQLYTDQLAARRQEDGWQDYLLRLAHGVRQIALHHPQVFPLVATAAPEAPWVRPPLRSLRWMESFLDTLISYGFTDETAVTAYRTYTSFLVGQLLQEVSARGAELHRDEAVVEEADPKTPIMDLSEYPNLQRLEPALSEDHSAAEFEDMLEAILDRLELLVARH</sequence>
<dbReference type="Gene3D" id="1.10.10.60">
    <property type="entry name" value="Homeodomain-like"/>
    <property type="match status" value="1"/>
</dbReference>
<evidence type="ECO:0000256" key="5">
    <source>
        <dbReference type="SAM" id="MobiDB-lite"/>
    </source>
</evidence>
<dbReference type="SUPFAM" id="SSF46689">
    <property type="entry name" value="Homeodomain-like"/>
    <property type="match status" value="1"/>
</dbReference>
<dbReference type="OrthoDB" id="329481at2"/>
<feature type="DNA-binding region" description="H-T-H motif" evidence="4">
    <location>
        <begin position="52"/>
        <end position="71"/>
    </location>
</feature>
<dbReference type="SUPFAM" id="SSF48498">
    <property type="entry name" value="Tetracyclin repressor-like, C-terminal domain"/>
    <property type="match status" value="1"/>
</dbReference>
<dbReference type="GO" id="GO:0045892">
    <property type="term" value="P:negative regulation of DNA-templated transcription"/>
    <property type="evidence" value="ECO:0007669"/>
    <property type="project" value="InterPro"/>
</dbReference>
<dbReference type="PANTHER" id="PTHR30055:SF151">
    <property type="entry name" value="TRANSCRIPTIONAL REGULATORY PROTEIN"/>
    <property type="match status" value="1"/>
</dbReference>
<evidence type="ECO:0000313" key="7">
    <source>
        <dbReference type="EMBL" id="OFJ50718.1"/>
    </source>
</evidence>
<dbReference type="PANTHER" id="PTHR30055">
    <property type="entry name" value="HTH-TYPE TRANSCRIPTIONAL REGULATOR RUTR"/>
    <property type="match status" value="1"/>
</dbReference>
<evidence type="ECO:0000256" key="2">
    <source>
        <dbReference type="ARBA" id="ARBA00023125"/>
    </source>
</evidence>
<dbReference type="RefSeq" id="WP_070356052.1">
    <property type="nucleotide sequence ID" value="NZ_CP043474.1"/>
</dbReference>
<dbReference type="Gene3D" id="1.10.357.10">
    <property type="entry name" value="Tetracycline Repressor, domain 2"/>
    <property type="match status" value="1"/>
</dbReference>
<dbReference type="InterPro" id="IPR009057">
    <property type="entry name" value="Homeodomain-like_sf"/>
</dbReference>
<dbReference type="Pfam" id="PF02909">
    <property type="entry name" value="TetR_C_1"/>
    <property type="match status" value="1"/>
</dbReference>
<dbReference type="PROSITE" id="PS50977">
    <property type="entry name" value="HTH_TETR_2"/>
    <property type="match status" value="1"/>
</dbReference>
<dbReference type="Pfam" id="PF00440">
    <property type="entry name" value="TetR_N"/>
    <property type="match status" value="1"/>
</dbReference>
<evidence type="ECO:0000313" key="8">
    <source>
        <dbReference type="Proteomes" id="UP000178953"/>
    </source>
</evidence>
<accession>A0A1E8PWK2</accession>
<protein>
    <submittedName>
        <fullName evidence="7">TetR family transcriptional regulator</fullName>
    </submittedName>
</protein>
<keyword evidence="1" id="KW-0805">Transcription regulation</keyword>
<name>A0A1E8PWK2_9MYCO</name>
<keyword evidence="3" id="KW-0804">Transcription</keyword>
<evidence type="ECO:0000259" key="6">
    <source>
        <dbReference type="PROSITE" id="PS50977"/>
    </source>
</evidence>
<dbReference type="AlphaFoldDB" id="A0A1E8PWK2"/>
<dbReference type="EMBL" id="MCHX01000099">
    <property type="protein sequence ID" value="OFJ50718.1"/>
    <property type="molecule type" value="Genomic_DNA"/>
</dbReference>
<dbReference type="Proteomes" id="UP000178953">
    <property type="component" value="Unassembled WGS sequence"/>
</dbReference>
<dbReference type="GO" id="GO:0003700">
    <property type="term" value="F:DNA-binding transcription factor activity"/>
    <property type="evidence" value="ECO:0007669"/>
    <property type="project" value="TreeGrafter"/>
</dbReference>
<reference evidence="7 8" key="1">
    <citation type="submission" date="2016-09" db="EMBL/GenBank/DDBJ databases">
        <title>genome sequence of Mycobacterium sp. 739 SCH.</title>
        <authorList>
            <person name="Greninger A.L."/>
            <person name="Qin X."/>
            <person name="Jerome K."/>
            <person name="Vora S."/>
            <person name="Quinn K."/>
        </authorList>
    </citation>
    <scope>NUCLEOTIDE SEQUENCE [LARGE SCALE GENOMIC DNA]</scope>
    <source>
        <strain evidence="7 8">SCH</strain>
    </source>
</reference>
<evidence type="ECO:0000256" key="1">
    <source>
        <dbReference type="ARBA" id="ARBA00023015"/>
    </source>
</evidence>
<gene>
    <name evidence="7" type="ORF">BEL07_26640</name>
</gene>
<evidence type="ECO:0000256" key="4">
    <source>
        <dbReference type="PROSITE-ProRule" id="PRU00335"/>
    </source>
</evidence>
<feature type="region of interest" description="Disordered" evidence="5">
    <location>
        <begin position="1"/>
        <end position="26"/>
    </location>
</feature>
<evidence type="ECO:0000256" key="3">
    <source>
        <dbReference type="ARBA" id="ARBA00023163"/>
    </source>
</evidence>
<dbReference type="InterPro" id="IPR036271">
    <property type="entry name" value="Tet_transcr_reg_TetR-rel_C_sf"/>
</dbReference>
<organism evidence="7 8">
    <name type="scientific">Mycolicibacterium grossiae</name>
    <dbReference type="NCBI Taxonomy" id="1552759"/>
    <lineage>
        <taxon>Bacteria</taxon>
        <taxon>Bacillati</taxon>
        <taxon>Actinomycetota</taxon>
        <taxon>Actinomycetes</taxon>
        <taxon>Mycobacteriales</taxon>
        <taxon>Mycobacteriaceae</taxon>
        <taxon>Mycolicibacterium</taxon>
    </lineage>
</organism>
<dbReference type="InterPro" id="IPR001647">
    <property type="entry name" value="HTH_TetR"/>
</dbReference>
<keyword evidence="2 4" id="KW-0238">DNA-binding</keyword>
<proteinExistence type="predicted"/>
<dbReference type="GO" id="GO:0000976">
    <property type="term" value="F:transcription cis-regulatory region binding"/>
    <property type="evidence" value="ECO:0007669"/>
    <property type="project" value="TreeGrafter"/>
</dbReference>
<dbReference type="InterPro" id="IPR050109">
    <property type="entry name" value="HTH-type_TetR-like_transc_reg"/>
</dbReference>
<dbReference type="InterPro" id="IPR004111">
    <property type="entry name" value="Repressor_TetR_C"/>
</dbReference>
<comment type="caution">
    <text evidence="7">The sequence shown here is derived from an EMBL/GenBank/DDBJ whole genome shotgun (WGS) entry which is preliminary data.</text>
</comment>
<keyword evidence="8" id="KW-1185">Reference proteome</keyword>
<feature type="domain" description="HTH tetR-type" evidence="6">
    <location>
        <begin position="29"/>
        <end position="89"/>
    </location>
</feature>